<sequence>MKIEKGEFGYIKAQKKKRGLITFGLFAIPIIIFFTGLWQTGTRLNMFTFVAIMGCLPASRSAVGFVMMLMQKSMDPAVYQQIEERSGDLVKAYELTVSAYEKNTPIDSLVVCGYHVAAYTSRPDADTVFAEKHIKEILKGNGYRADVKIFKDLKPYLERVSSLAKQRETVEKDIVYTPNESYPELSRSELVKHTILAISL</sequence>
<comment type="caution">
    <text evidence="1">The sequence shown here is derived from an EMBL/GenBank/DDBJ whole genome shotgun (WGS) entry which is preliminary data.</text>
</comment>
<accession>A0AC61R3N8</accession>
<evidence type="ECO:0000313" key="1">
    <source>
        <dbReference type="EMBL" id="TGY00324.1"/>
    </source>
</evidence>
<protein>
    <submittedName>
        <fullName evidence="1">Uncharacterized protein</fullName>
    </submittedName>
</protein>
<evidence type="ECO:0000313" key="2">
    <source>
        <dbReference type="Proteomes" id="UP000307720"/>
    </source>
</evidence>
<organism evidence="1 2">
    <name type="scientific">Hominisplanchenecus murintestinalis</name>
    <dbReference type="NCBI Taxonomy" id="2941517"/>
    <lineage>
        <taxon>Bacteria</taxon>
        <taxon>Bacillati</taxon>
        <taxon>Bacillota</taxon>
        <taxon>Clostridia</taxon>
        <taxon>Lachnospirales</taxon>
        <taxon>Lachnospiraceae</taxon>
        <taxon>Hominisplanchenecus</taxon>
    </lineage>
</organism>
<keyword evidence="2" id="KW-1185">Reference proteome</keyword>
<name>A0AC61R3N8_9FIRM</name>
<dbReference type="EMBL" id="SRZB01000002">
    <property type="protein sequence ID" value="TGY00324.1"/>
    <property type="molecule type" value="Genomic_DNA"/>
</dbReference>
<gene>
    <name evidence="1" type="ORF">E5357_02135</name>
</gene>
<reference evidence="1" key="1">
    <citation type="submission" date="2019-04" db="EMBL/GenBank/DDBJ databases">
        <title>Microbes associate with the intestines of laboratory mice.</title>
        <authorList>
            <person name="Navarre W."/>
            <person name="Wong E."/>
            <person name="Huang K."/>
            <person name="Tropini C."/>
            <person name="Ng K."/>
            <person name="Yu B."/>
        </authorList>
    </citation>
    <scope>NUCLEOTIDE SEQUENCE</scope>
    <source>
        <strain evidence="1">NM72_1-8</strain>
    </source>
</reference>
<dbReference type="Proteomes" id="UP000307720">
    <property type="component" value="Unassembled WGS sequence"/>
</dbReference>
<proteinExistence type="predicted"/>